<evidence type="ECO:0000313" key="4">
    <source>
        <dbReference type="EMBL" id="MFC4534829.1"/>
    </source>
</evidence>
<accession>A0ABV9CQL9</accession>
<evidence type="ECO:0000259" key="3">
    <source>
        <dbReference type="Pfam" id="PF01156"/>
    </source>
</evidence>
<dbReference type="InterPro" id="IPR001910">
    <property type="entry name" value="Inosine/uridine_hydrolase_dom"/>
</dbReference>
<dbReference type="Pfam" id="PF01156">
    <property type="entry name" value="IU_nuc_hydro"/>
    <property type="match status" value="1"/>
</dbReference>
<dbReference type="SUPFAM" id="SSF53590">
    <property type="entry name" value="Nucleoside hydrolase"/>
    <property type="match status" value="1"/>
</dbReference>
<dbReference type="InterPro" id="IPR036452">
    <property type="entry name" value="Ribo_hydro-like"/>
</dbReference>
<dbReference type="RefSeq" id="WP_380846241.1">
    <property type="nucleotide sequence ID" value="NZ_JBHSFP010000025.1"/>
</dbReference>
<evidence type="ECO:0000313" key="5">
    <source>
        <dbReference type="Proteomes" id="UP001596004"/>
    </source>
</evidence>
<reference evidence="5" key="1">
    <citation type="journal article" date="2019" name="Int. J. Syst. Evol. Microbiol.">
        <title>The Global Catalogue of Microorganisms (GCM) 10K type strain sequencing project: providing services to taxonomists for standard genome sequencing and annotation.</title>
        <authorList>
            <consortium name="The Broad Institute Genomics Platform"/>
            <consortium name="The Broad Institute Genome Sequencing Center for Infectious Disease"/>
            <person name="Wu L."/>
            <person name="Ma J."/>
        </authorList>
    </citation>
    <scope>NUCLEOTIDE SEQUENCE [LARGE SCALE GENOMIC DNA]</scope>
    <source>
        <strain evidence="5">CGMCC 4.7132</strain>
    </source>
</reference>
<proteinExistence type="predicted"/>
<dbReference type="PANTHER" id="PTHR12304:SF4">
    <property type="entry name" value="URIDINE NUCLEOSIDASE"/>
    <property type="match status" value="1"/>
</dbReference>
<sequence>MNARRRVVVDTDAGVDDACALLYLAGRPDAEVVAVTSVAGNCAEDDVVRNIGYVARLAGLPAPVARGAGEPLPGAPRVPRGAHGEDGLGGLGLDRPMPAVTGESAAGLLVRLARERPGELDLLALGPLTNLALALRSDPALFTKYRSVVVMGGSGPWDIPAERLARDTNIARDPSAARAVLSAPRRLMLMVGVDVTSAALLPEPRIAALSAAGGPAARFAALILRAHLASHPGRGGVPLHDPLAAGILLDPGLATAAALGPVNVVRDGPLWRGRLMRARDGRPPPFPWAPAPDTRVVTAADAARFVRGFLAALTGGVPRDAGALPPAEK</sequence>
<evidence type="ECO:0000256" key="1">
    <source>
        <dbReference type="ARBA" id="ARBA00022801"/>
    </source>
</evidence>
<keyword evidence="1 4" id="KW-0378">Hydrolase</keyword>
<protein>
    <submittedName>
        <fullName evidence="4">Nucleoside hydrolase</fullName>
    </submittedName>
</protein>
<dbReference type="PANTHER" id="PTHR12304">
    <property type="entry name" value="INOSINE-URIDINE PREFERRING NUCLEOSIDE HYDROLASE"/>
    <property type="match status" value="1"/>
</dbReference>
<keyword evidence="2" id="KW-0326">Glycosidase</keyword>
<dbReference type="InterPro" id="IPR023186">
    <property type="entry name" value="IUNH"/>
</dbReference>
<feature type="domain" description="Inosine/uridine-preferring nucleoside hydrolase" evidence="3">
    <location>
        <begin position="7"/>
        <end position="306"/>
    </location>
</feature>
<organism evidence="4 5">
    <name type="scientific">Sphaerisporangium dianthi</name>
    <dbReference type="NCBI Taxonomy" id="1436120"/>
    <lineage>
        <taxon>Bacteria</taxon>
        <taxon>Bacillati</taxon>
        <taxon>Actinomycetota</taxon>
        <taxon>Actinomycetes</taxon>
        <taxon>Streptosporangiales</taxon>
        <taxon>Streptosporangiaceae</taxon>
        <taxon>Sphaerisporangium</taxon>
    </lineage>
</organism>
<dbReference type="EMBL" id="JBHSFP010000025">
    <property type="protein sequence ID" value="MFC4534829.1"/>
    <property type="molecule type" value="Genomic_DNA"/>
</dbReference>
<gene>
    <name evidence="4" type="ORF">ACFO60_29060</name>
</gene>
<name>A0ABV9CQL9_9ACTN</name>
<keyword evidence="5" id="KW-1185">Reference proteome</keyword>
<comment type="caution">
    <text evidence="4">The sequence shown here is derived from an EMBL/GenBank/DDBJ whole genome shotgun (WGS) entry which is preliminary data.</text>
</comment>
<dbReference type="Proteomes" id="UP001596004">
    <property type="component" value="Unassembled WGS sequence"/>
</dbReference>
<dbReference type="GO" id="GO:0016787">
    <property type="term" value="F:hydrolase activity"/>
    <property type="evidence" value="ECO:0007669"/>
    <property type="project" value="UniProtKB-KW"/>
</dbReference>
<dbReference type="Gene3D" id="3.90.245.10">
    <property type="entry name" value="Ribonucleoside hydrolase-like"/>
    <property type="match status" value="1"/>
</dbReference>
<evidence type="ECO:0000256" key="2">
    <source>
        <dbReference type="ARBA" id="ARBA00023295"/>
    </source>
</evidence>